<keyword evidence="2" id="KW-1133">Transmembrane helix</keyword>
<proteinExistence type="predicted"/>
<keyword evidence="2" id="KW-0812">Transmembrane</keyword>
<organism evidence="3 4">
    <name type="scientific">Mytilus coruscus</name>
    <name type="common">Sea mussel</name>
    <dbReference type="NCBI Taxonomy" id="42192"/>
    <lineage>
        <taxon>Eukaryota</taxon>
        <taxon>Metazoa</taxon>
        <taxon>Spiralia</taxon>
        <taxon>Lophotrochozoa</taxon>
        <taxon>Mollusca</taxon>
        <taxon>Bivalvia</taxon>
        <taxon>Autobranchia</taxon>
        <taxon>Pteriomorphia</taxon>
        <taxon>Mytilida</taxon>
        <taxon>Mytiloidea</taxon>
        <taxon>Mytilidae</taxon>
        <taxon>Mytilinae</taxon>
        <taxon>Mytilus</taxon>
    </lineage>
</organism>
<protein>
    <submittedName>
        <fullName evidence="3">Uncharacterized protein</fullName>
    </submittedName>
</protein>
<reference evidence="3 4" key="1">
    <citation type="submission" date="2020-06" db="EMBL/GenBank/DDBJ databases">
        <authorList>
            <person name="Li R."/>
            <person name="Bekaert M."/>
        </authorList>
    </citation>
    <scope>NUCLEOTIDE SEQUENCE [LARGE SCALE GENOMIC DNA]</scope>
    <source>
        <strain evidence="4">wild</strain>
    </source>
</reference>
<keyword evidence="2" id="KW-0472">Membrane</keyword>
<dbReference type="AlphaFoldDB" id="A0A6J8EU93"/>
<gene>
    <name evidence="3" type="ORF">MCOR_56047</name>
</gene>
<dbReference type="Proteomes" id="UP000507470">
    <property type="component" value="Unassembled WGS sequence"/>
</dbReference>
<accession>A0A6J8EU93</accession>
<keyword evidence="4" id="KW-1185">Reference proteome</keyword>
<feature type="region of interest" description="Disordered" evidence="1">
    <location>
        <begin position="126"/>
        <end position="151"/>
    </location>
</feature>
<feature type="compositionally biased region" description="Polar residues" evidence="1">
    <location>
        <begin position="127"/>
        <end position="151"/>
    </location>
</feature>
<evidence type="ECO:0000313" key="4">
    <source>
        <dbReference type="Proteomes" id="UP000507470"/>
    </source>
</evidence>
<feature type="transmembrane region" description="Helical" evidence="2">
    <location>
        <begin position="93"/>
        <end position="117"/>
    </location>
</feature>
<name>A0A6J8EU93_MYTCO</name>
<evidence type="ECO:0000313" key="3">
    <source>
        <dbReference type="EMBL" id="CAC5424114.1"/>
    </source>
</evidence>
<sequence>MRIVETLPSGYKDKFALVNTTNSGTFYSVVVSQTEPFGSSDIDILKIMIKATELTDNKRFGRAVFDVHINPSNMSCIEKNIVNTCTIKSCSDVASVVGAVLGILFAIVFSILVVLIIKMRKKGGMKEQQTPVQQNKGLSAGNTVESRQSSR</sequence>
<evidence type="ECO:0000256" key="2">
    <source>
        <dbReference type="SAM" id="Phobius"/>
    </source>
</evidence>
<dbReference type="EMBL" id="CACVKT020009961">
    <property type="protein sequence ID" value="CAC5424114.1"/>
    <property type="molecule type" value="Genomic_DNA"/>
</dbReference>
<evidence type="ECO:0000256" key="1">
    <source>
        <dbReference type="SAM" id="MobiDB-lite"/>
    </source>
</evidence>